<dbReference type="SUPFAM" id="SSF56784">
    <property type="entry name" value="HAD-like"/>
    <property type="match status" value="1"/>
</dbReference>
<dbReference type="InterPro" id="IPR051806">
    <property type="entry name" value="HAD-like_SPP"/>
</dbReference>
<dbReference type="InterPro" id="IPR023214">
    <property type="entry name" value="HAD_sf"/>
</dbReference>
<dbReference type="SFLD" id="SFLDG01129">
    <property type="entry name" value="C1.5:_HAD__Beta-PGM__Phosphata"/>
    <property type="match status" value="1"/>
</dbReference>
<reference evidence="1 2" key="1">
    <citation type="submission" date="2017-02" db="EMBL/GenBank/DDBJ databases">
        <authorList>
            <person name="Peterson S.W."/>
        </authorList>
    </citation>
    <scope>NUCLEOTIDE SEQUENCE [LARGE SCALE GENOMIC DNA]</scope>
    <source>
        <strain evidence="1 2">ATCC 35992</strain>
    </source>
</reference>
<gene>
    <name evidence="1" type="ORF">SAMN02745111_01512</name>
</gene>
<keyword evidence="2" id="KW-1185">Reference proteome</keyword>
<organism evidence="1 2">
    <name type="scientific">Eubacterium uniforme</name>
    <dbReference type="NCBI Taxonomy" id="39495"/>
    <lineage>
        <taxon>Bacteria</taxon>
        <taxon>Bacillati</taxon>
        <taxon>Bacillota</taxon>
        <taxon>Clostridia</taxon>
        <taxon>Eubacteriales</taxon>
        <taxon>Eubacteriaceae</taxon>
        <taxon>Eubacterium</taxon>
    </lineage>
</organism>
<dbReference type="Proteomes" id="UP000190814">
    <property type="component" value="Unassembled WGS sequence"/>
</dbReference>
<protein>
    <submittedName>
        <fullName evidence="1">Haloacid dehalogenase superfamily, subfamily IA, variant 3 with third motif having DD or ED</fullName>
    </submittedName>
</protein>
<dbReference type="OrthoDB" id="9797743at2"/>
<dbReference type="PRINTS" id="PR00413">
    <property type="entry name" value="HADHALOGNASE"/>
</dbReference>
<dbReference type="Pfam" id="PF13419">
    <property type="entry name" value="HAD_2"/>
    <property type="match status" value="1"/>
</dbReference>
<dbReference type="STRING" id="39495.SAMN02745111_01512"/>
<dbReference type="InterPro" id="IPR023198">
    <property type="entry name" value="PGP-like_dom2"/>
</dbReference>
<evidence type="ECO:0000313" key="2">
    <source>
        <dbReference type="Proteomes" id="UP000190814"/>
    </source>
</evidence>
<accession>A0A1T4VSN3</accession>
<sequence>MDLSNIKAALFDLDGTLIDTEKIYVKCWKKAVDICGYHMEMDRVYTLRSTDHQLATERFFKWYGDMDAYTKVRMKRRELMEEELKTTPIEPKVGVKEVVDFFKGKGIKVAVVTASKVNVANDYMTRAGIREYFDIIISARDVKRGKPFPYVYEYAVNYLGLKPDECIAFEDSRNGIESAKTAGVNTVFIPDLTPCDDTVREFTDETYDSLVDFVEKNK</sequence>
<dbReference type="InterPro" id="IPR006439">
    <property type="entry name" value="HAD-SF_hydro_IA"/>
</dbReference>
<dbReference type="PANTHER" id="PTHR43481">
    <property type="entry name" value="FRUCTOSE-1-PHOSPHATE PHOSPHATASE"/>
    <property type="match status" value="1"/>
</dbReference>
<dbReference type="AlphaFoldDB" id="A0A1T4VSN3"/>
<proteinExistence type="predicted"/>
<dbReference type="InterPro" id="IPR036412">
    <property type="entry name" value="HAD-like_sf"/>
</dbReference>
<dbReference type="CDD" id="cd07505">
    <property type="entry name" value="HAD_BPGM-like"/>
    <property type="match status" value="1"/>
</dbReference>
<dbReference type="GO" id="GO:0050308">
    <property type="term" value="F:sugar-phosphatase activity"/>
    <property type="evidence" value="ECO:0007669"/>
    <property type="project" value="TreeGrafter"/>
</dbReference>
<dbReference type="SFLD" id="SFLDG01135">
    <property type="entry name" value="C1.5.6:_HAD__Beta-PGM__Phospha"/>
    <property type="match status" value="1"/>
</dbReference>
<dbReference type="RefSeq" id="WP_078766378.1">
    <property type="nucleotide sequence ID" value="NZ_FUXZ01000009.1"/>
</dbReference>
<dbReference type="PANTHER" id="PTHR43481:SF4">
    <property type="entry name" value="GLYCEROL-1-PHOSPHATE PHOSPHOHYDROLASE 1-RELATED"/>
    <property type="match status" value="1"/>
</dbReference>
<dbReference type="SFLD" id="SFLDS00003">
    <property type="entry name" value="Haloacid_Dehalogenase"/>
    <property type="match status" value="1"/>
</dbReference>
<dbReference type="Gene3D" id="1.10.150.240">
    <property type="entry name" value="Putative phosphatase, domain 2"/>
    <property type="match status" value="1"/>
</dbReference>
<evidence type="ECO:0000313" key="1">
    <source>
        <dbReference type="EMBL" id="SKA67990.1"/>
    </source>
</evidence>
<dbReference type="InterPro" id="IPR041492">
    <property type="entry name" value="HAD_2"/>
</dbReference>
<dbReference type="Gene3D" id="3.40.50.1000">
    <property type="entry name" value="HAD superfamily/HAD-like"/>
    <property type="match status" value="1"/>
</dbReference>
<dbReference type="NCBIfam" id="TIGR01509">
    <property type="entry name" value="HAD-SF-IA-v3"/>
    <property type="match status" value="1"/>
</dbReference>
<name>A0A1T4VSN3_9FIRM</name>
<dbReference type="EMBL" id="FUXZ01000009">
    <property type="protein sequence ID" value="SKA67990.1"/>
    <property type="molecule type" value="Genomic_DNA"/>
</dbReference>